<organism evidence="1 2">
    <name type="scientific">Phenylobacterium terrae</name>
    <dbReference type="NCBI Taxonomy" id="2665495"/>
    <lineage>
        <taxon>Bacteria</taxon>
        <taxon>Pseudomonadati</taxon>
        <taxon>Pseudomonadota</taxon>
        <taxon>Alphaproteobacteria</taxon>
        <taxon>Caulobacterales</taxon>
        <taxon>Caulobacteraceae</taxon>
        <taxon>Phenylobacterium</taxon>
    </lineage>
</organism>
<evidence type="ECO:0000313" key="2">
    <source>
        <dbReference type="Proteomes" id="UP001597237"/>
    </source>
</evidence>
<comment type="caution">
    <text evidence="1">The sequence shown here is derived from an EMBL/GenBank/DDBJ whole genome shotgun (WGS) entry which is preliminary data.</text>
</comment>
<name>A0ABW4MWV3_9CAUL</name>
<sequence>MPRILISCPAGAGVVSTGYRTQDVDLAADRQPRSFRCPCGGVHTWDASTAWAEDGMTDSAKRAYGLRERA</sequence>
<reference evidence="2" key="1">
    <citation type="journal article" date="2019" name="Int. J. Syst. Evol. Microbiol.">
        <title>The Global Catalogue of Microorganisms (GCM) 10K type strain sequencing project: providing services to taxonomists for standard genome sequencing and annotation.</title>
        <authorList>
            <consortium name="The Broad Institute Genomics Platform"/>
            <consortium name="The Broad Institute Genome Sequencing Center for Infectious Disease"/>
            <person name="Wu L."/>
            <person name="Ma J."/>
        </authorList>
    </citation>
    <scope>NUCLEOTIDE SEQUENCE [LARGE SCALE GENOMIC DNA]</scope>
    <source>
        <strain evidence="2">DFY28</strain>
    </source>
</reference>
<dbReference type="EMBL" id="JBHUEY010000001">
    <property type="protein sequence ID" value="MFD1782457.1"/>
    <property type="molecule type" value="Genomic_DNA"/>
</dbReference>
<keyword evidence="2" id="KW-1185">Reference proteome</keyword>
<evidence type="ECO:0000313" key="1">
    <source>
        <dbReference type="EMBL" id="MFD1782457.1"/>
    </source>
</evidence>
<dbReference type="RefSeq" id="WP_377280489.1">
    <property type="nucleotide sequence ID" value="NZ_JBHRSI010000001.1"/>
</dbReference>
<accession>A0ABW4MWV3</accession>
<dbReference type="Proteomes" id="UP001597237">
    <property type="component" value="Unassembled WGS sequence"/>
</dbReference>
<proteinExistence type="predicted"/>
<gene>
    <name evidence="1" type="ORF">ACFSC0_03540</name>
</gene>
<protein>
    <submittedName>
        <fullName evidence="1">Uncharacterized protein</fullName>
    </submittedName>
</protein>